<feature type="domain" description="ABC transporter" evidence="11">
    <location>
        <begin position="346"/>
        <end position="582"/>
    </location>
</feature>
<keyword evidence="14" id="KW-1185">Reference proteome</keyword>
<reference evidence="13 14" key="1">
    <citation type="journal article" date="2011" name="Science">
        <title>The Selaginella genome identifies genetic changes associated with the evolution of vascular plants.</title>
        <authorList>
            <person name="Banks J.A."/>
            <person name="Nishiyama T."/>
            <person name="Hasebe M."/>
            <person name="Bowman J.L."/>
            <person name="Gribskov M."/>
            <person name="dePamphilis C."/>
            <person name="Albert V.A."/>
            <person name="Aono N."/>
            <person name="Aoyama T."/>
            <person name="Ambrose B.A."/>
            <person name="Ashton N.W."/>
            <person name="Axtell M.J."/>
            <person name="Barker E."/>
            <person name="Barker M.S."/>
            <person name="Bennetzen J.L."/>
            <person name="Bonawitz N.D."/>
            <person name="Chapple C."/>
            <person name="Cheng C."/>
            <person name="Correa L.G."/>
            <person name="Dacre M."/>
            <person name="DeBarry J."/>
            <person name="Dreyer I."/>
            <person name="Elias M."/>
            <person name="Engstrom E.M."/>
            <person name="Estelle M."/>
            <person name="Feng L."/>
            <person name="Finet C."/>
            <person name="Floyd S.K."/>
            <person name="Frommer W.B."/>
            <person name="Fujita T."/>
            <person name="Gramzow L."/>
            <person name="Gutensohn M."/>
            <person name="Harholt J."/>
            <person name="Hattori M."/>
            <person name="Heyl A."/>
            <person name="Hirai T."/>
            <person name="Hiwatashi Y."/>
            <person name="Ishikawa M."/>
            <person name="Iwata M."/>
            <person name="Karol K.G."/>
            <person name="Koehler B."/>
            <person name="Kolukisaoglu U."/>
            <person name="Kubo M."/>
            <person name="Kurata T."/>
            <person name="Lalonde S."/>
            <person name="Li K."/>
            <person name="Li Y."/>
            <person name="Litt A."/>
            <person name="Lyons E."/>
            <person name="Manning G."/>
            <person name="Maruyama T."/>
            <person name="Michael T.P."/>
            <person name="Mikami K."/>
            <person name="Miyazaki S."/>
            <person name="Morinaga S."/>
            <person name="Murata T."/>
            <person name="Mueller-Roeber B."/>
            <person name="Nelson D.R."/>
            <person name="Obara M."/>
            <person name="Oguri Y."/>
            <person name="Olmstead R.G."/>
            <person name="Onodera N."/>
            <person name="Petersen B.L."/>
            <person name="Pils B."/>
            <person name="Prigge M."/>
            <person name="Rensing S.A."/>
            <person name="Riano-Pachon D.M."/>
            <person name="Roberts A.W."/>
            <person name="Sato Y."/>
            <person name="Scheller H.V."/>
            <person name="Schulz B."/>
            <person name="Schulz C."/>
            <person name="Shakirov E.V."/>
            <person name="Shibagaki N."/>
            <person name="Shinohara N."/>
            <person name="Shippen D.E."/>
            <person name="Soerensen I."/>
            <person name="Sotooka R."/>
            <person name="Sugimoto N."/>
            <person name="Sugita M."/>
            <person name="Sumikawa N."/>
            <person name="Tanurdzic M."/>
            <person name="Theissen G."/>
            <person name="Ulvskov P."/>
            <person name="Wakazuki S."/>
            <person name="Weng J.K."/>
            <person name="Willats W.W."/>
            <person name="Wipf D."/>
            <person name="Wolf P.G."/>
            <person name="Yang L."/>
            <person name="Zimmer A.D."/>
            <person name="Zhu Q."/>
            <person name="Mitros T."/>
            <person name="Hellsten U."/>
            <person name="Loque D."/>
            <person name="Otillar R."/>
            <person name="Salamov A."/>
            <person name="Schmutz J."/>
            <person name="Shapiro H."/>
            <person name="Lindquist E."/>
            <person name="Lucas S."/>
            <person name="Rokhsar D."/>
            <person name="Grigoriev I.V."/>
        </authorList>
    </citation>
    <scope>NUCLEOTIDE SEQUENCE [LARGE SCALE GENOMIC DNA]</scope>
</reference>
<organism evidence="14">
    <name type="scientific">Selaginella moellendorffii</name>
    <name type="common">Spikemoss</name>
    <dbReference type="NCBI Taxonomy" id="88036"/>
    <lineage>
        <taxon>Eukaryota</taxon>
        <taxon>Viridiplantae</taxon>
        <taxon>Streptophyta</taxon>
        <taxon>Embryophyta</taxon>
        <taxon>Tracheophyta</taxon>
        <taxon>Lycopodiopsida</taxon>
        <taxon>Selaginellales</taxon>
        <taxon>Selaginellaceae</taxon>
        <taxon>Selaginella</taxon>
    </lineage>
</organism>
<dbReference type="Gramene" id="EFJ19258">
    <property type="protein sequence ID" value="EFJ19258"/>
    <property type="gene ID" value="SELMODRAFT_233433"/>
</dbReference>
<keyword evidence="6 13" id="KW-0067">ATP-binding</keyword>
<dbReference type="CDD" id="cd18577">
    <property type="entry name" value="ABC_6TM_Pgp_ABCB1_D1_like"/>
    <property type="match status" value="1"/>
</dbReference>
<feature type="transmembrane region" description="Helical" evidence="10">
    <location>
        <begin position="290"/>
        <end position="310"/>
    </location>
</feature>
<dbReference type="InParanoid" id="D8S905"/>
<dbReference type="PROSITE" id="PS50893">
    <property type="entry name" value="ABC_TRANSPORTER_2"/>
    <property type="match status" value="2"/>
</dbReference>
<keyword evidence="2" id="KW-0813">Transport</keyword>
<dbReference type="GO" id="GO:0005524">
    <property type="term" value="F:ATP binding"/>
    <property type="evidence" value="ECO:0007669"/>
    <property type="project" value="UniProtKB-KW"/>
</dbReference>
<dbReference type="GO" id="GO:0055085">
    <property type="term" value="P:transmembrane transport"/>
    <property type="evidence" value="ECO:0000318"/>
    <property type="project" value="GO_Central"/>
</dbReference>
<dbReference type="eggNOG" id="KOG0055">
    <property type="taxonomic scope" value="Eukaryota"/>
</dbReference>
<evidence type="ECO:0000256" key="9">
    <source>
        <dbReference type="ARBA" id="ARBA00023180"/>
    </source>
</evidence>
<evidence type="ECO:0000256" key="2">
    <source>
        <dbReference type="ARBA" id="ARBA00022448"/>
    </source>
</evidence>
<dbReference type="HOGENOM" id="CLU_000604_17_2_1"/>
<dbReference type="SMART" id="SM00382">
    <property type="entry name" value="AAA"/>
    <property type="match status" value="2"/>
</dbReference>
<dbReference type="Gene3D" id="1.20.1560.10">
    <property type="entry name" value="ABC transporter type 1, transmembrane domain"/>
    <property type="match status" value="1"/>
</dbReference>
<keyword evidence="5" id="KW-0547">Nucleotide-binding</keyword>
<evidence type="ECO:0000256" key="3">
    <source>
        <dbReference type="ARBA" id="ARBA00022692"/>
    </source>
</evidence>
<dbReference type="FunFam" id="3.40.50.300:FF:000205">
    <property type="entry name" value="ABC transporter B family member 4"/>
    <property type="match status" value="2"/>
</dbReference>
<dbReference type="PROSITE" id="PS00211">
    <property type="entry name" value="ABC_TRANSPORTER_1"/>
    <property type="match status" value="2"/>
</dbReference>
<dbReference type="Proteomes" id="UP000001514">
    <property type="component" value="Unassembled WGS sequence"/>
</dbReference>
<accession>D8S905</accession>
<evidence type="ECO:0000313" key="13">
    <source>
        <dbReference type="EMBL" id="EFJ19258.1"/>
    </source>
</evidence>
<feature type="domain" description="ABC transmembrane type-1" evidence="12">
    <location>
        <begin position="25"/>
        <end position="311"/>
    </location>
</feature>
<evidence type="ECO:0000256" key="6">
    <source>
        <dbReference type="ARBA" id="ARBA00022840"/>
    </source>
</evidence>
<evidence type="ECO:0000256" key="7">
    <source>
        <dbReference type="ARBA" id="ARBA00022989"/>
    </source>
</evidence>
<gene>
    <name evidence="13" type="primary">SmABCB15</name>
    <name evidence="13" type="ORF">SELMODRAFT_233433</name>
</gene>
<proteinExistence type="inferred from homology"/>
<dbReference type="PROSITE" id="PS50929">
    <property type="entry name" value="ABC_TM1F"/>
    <property type="match status" value="2"/>
</dbReference>
<dbReference type="CDD" id="cd03249">
    <property type="entry name" value="ABC_MTABC3_MDL1_MDL2"/>
    <property type="match status" value="2"/>
</dbReference>
<dbReference type="Gene3D" id="3.40.50.300">
    <property type="entry name" value="P-loop containing nucleotide triphosphate hydrolases"/>
    <property type="match status" value="2"/>
</dbReference>
<dbReference type="CDD" id="cd18578">
    <property type="entry name" value="ABC_6TM_Pgp_ABCB1_D2_like"/>
    <property type="match status" value="1"/>
</dbReference>
<evidence type="ECO:0000256" key="1">
    <source>
        <dbReference type="ARBA" id="ARBA00007577"/>
    </source>
</evidence>
<dbReference type="KEGG" id="smo:SELMODRAFT_233433"/>
<evidence type="ECO:0000256" key="5">
    <source>
        <dbReference type="ARBA" id="ARBA00022741"/>
    </source>
</evidence>
<dbReference type="GO" id="GO:0016887">
    <property type="term" value="F:ATP hydrolysis activity"/>
    <property type="evidence" value="ECO:0007669"/>
    <property type="project" value="InterPro"/>
</dbReference>
<feature type="transmembrane region" description="Helical" evidence="10">
    <location>
        <begin position="767"/>
        <end position="787"/>
    </location>
</feature>
<dbReference type="PANTHER" id="PTHR45136:SF2">
    <property type="entry name" value="ABC TRANSPORTER DOMAIN-CONTAINING PROTEIN"/>
    <property type="match status" value="1"/>
</dbReference>
<feature type="transmembrane region" description="Helical" evidence="10">
    <location>
        <begin position="252"/>
        <end position="270"/>
    </location>
</feature>
<dbReference type="GO" id="GO:0042626">
    <property type="term" value="F:ATPase-coupled transmembrane transporter activity"/>
    <property type="evidence" value="ECO:0000318"/>
    <property type="project" value="GO_Central"/>
</dbReference>
<feature type="domain" description="ABC transmembrane type-1" evidence="12">
    <location>
        <begin position="647"/>
        <end position="934"/>
    </location>
</feature>
<dbReference type="SUPFAM" id="SSF52540">
    <property type="entry name" value="P-loop containing nucleoside triphosphate hydrolases"/>
    <property type="match status" value="2"/>
</dbReference>
<dbReference type="GO" id="GO:0016020">
    <property type="term" value="C:membrane"/>
    <property type="evidence" value="ECO:0000318"/>
    <property type="project" value="GO_Central"/>
</dbReference>
<feature type="transmembrane region" description="Helical" evidence="10">
    <location>
        <begin position="793"/>
        <end position="812"/>
    </location>
</feature>
<evidence type="ECO:0000256" key="10">
    <source>
        <dbReference type="SAM" id="Phobius"/>
    </source>
</evidence>
<sequence>MGPERSVSYISLFRFADAKDFVLIAAGTLGAVVNGLTFPAMLIIRGRMIDNFGTLPQDGAMSTKFSQDALLFVYIAIVAWIASYIEVSCWMFTGERQASRLRALYLRSVLRQNVSFLDNELSATYIVNCVSDDTLLVQEAISEKTGNFIRNVVQFVGGYLVGFTQSWKLAIAILPFTPLLILPGVFYGSAILKFENEKQATYSKAGNMAEQTIACIRTVYSLVAETKSLRAYSLALEETVASGLKQGLIKGLVLGSNGISFVLWAFMAWFGSVLVMHGEANGAEIITTGLALLNGGRALGFAMSNLGVFVEGRMAAWRMFHIIRRIPPIDVDKSDGKAMQSVQGHIRLEEVVYGYQTRADTPVLTSFTLDIPAGKTTALVGRSGSGKSTVISLLERFYDPSAGRILFDGVDIKELDLNWYRHQIGLVSQEPALFATTIRENILYGKEDASDDEVYRAAHTANAHSFIVRLPEGYDNLVGERGLKMSGGEKQRIALARAIIKEPRILLLDEPTSALDMKSETAVLAALEKARLGRTTLIVAHRISTIRNADAVAVLESGRIVETGRHEELMAVGKAYRALVSLETPRSALLGGEDAVHASPENAQSSHSAPIIAAQNGQDSVLYPSRRIRPSFFQLLSLATPEWKQGVLGLAGALGFGVVHPMYAFLLGCMVSVYYLNDHEEMRKRINLYCVIFPAMMAASFLVNLEQHCNLAAVGEHLSKRLREAMLAAILKFDVGWFDRDENSSSAVCTRLSYDANVIRALITDRISLLVQTGSAVIVSFTIGLVVNWRLGILMIGTQPLFVFCYYIKLVCLKGFTHKSAKAHTEASQLACEAISQHRTITAFCSQGRVLAMLQSRLDASVTDLKKRSHTAGLGLGVAHFVLYASWGLQFWYAGVLVSKRKISYQDVFKIFFVFLSTGRVVAEALGLTPDLAKGAASIDSVFGILCQKGKINANDPEATPPGKVTGEIEACNVFFAYPTRPDVVVLRGLNLHVPGGTSMALVGHSGSGKSTVVALIERFYDPLSGVVKIDGKDIKKLELYSLRRQIGLVSQEPCLFSATIHENIAYGRESECTEAEVIQASRIANAHNFISALPEGYKTHSGRKGIRLSGGQKQRIAIARAVLKSPQILLLDEATSALDLESEHLVQDALETMAGRTTLVIAHRLSTVRNCDCISVMHSGAVVEQGTHEELMSMSGTYFSLVHLQEAGCSGTKCS</sequence>
<evidence type="ECO:0000313" key="14">
    <source>
        <dbReference type="Proteomes" id="UP000001514"/>
    </source>
</evidence>
<evidence type="ECO:0000259" key="11">
    <source>
        <dbReference type="PROSITE" id="PS50893"/>
    </source>
</evidence>
<dbReference type="Pfam" id="PF00005">
    <property type="entry name" value="ABC_tran"/>
    <property type="match status" value="2"/>
</dbReference>
<dbReference type="InterPro" id="IPR017871">
    <property type="entry name" value="ABC_transporter-like_CS"/>
</dbReference>
<feature type="transmembrane region" description="Helical" evidence="10">
    <location>
        <begin position="647"/>
        <end position="674"/>
    </location>
</feature>
<name>D8S905_SELML</name>
<dbReference type="InterPro" id="IPR027417">
    <property type="entry name" value="P-loop_NTPase"/>
</dbReference>
<dbReference type="InterPro" id="IPR003439">
    <property type="entry name" value="ABC_transporter-like_ATP-bd"/>
</dbReference>
<dbReference type="OMA" id="ITNCASF"/>
<dbReference type="InterPro" id="IPR036640">
    <property type="entry name" value="ABC1_TM_sf"/>
</dbReference>
<dbReference type="PANTHER" id="PTHR45136">
    <property type="entry name" value="ABC TRANSPORTER DOMAIN-CONTAINING PROTEIN"/>
    <property type="match status" value="1"/>
</dbReference>
<feature type="transmembrane region" description="Helical" evidence="10">
    <location>
        <begin position="874"/>
        <end position="893"/>
    </location>
</feature>
<evidence type="ECO:0000256" key="8">
    <source>
        <dbReference type="ARBA" id="ARBA00023136"/>
    </source>
</evidence>
<dbReference type="InterPro" id="IPR011527">
    <property type="entry name" value="ABC1_TM_dom"/>
</dbReference>
<feature type="transmembrane region" description="Helical" evidence="10">
    <location>
        <begin position="71"/>
        <end position="92"/>
    </location>
</feature>
<dbReference type="SUPFAM" id="SSF90123">
    <property type="entry name" value="ABC transporter transmembrane region"/>
    <property type="match status" value="2"/>
</dbReference>
<comment type="similarity">
    <text evidence="1">Belongs to the ABC transporter superfamily. ABCB family. Multidrug resistance exporter (TC 3.A.1.201) subfamily.</text>
</comment>
<dbReference type="GO" id="GO:0140359">
    <property type="term" value="F:ABC-type transporter activity"/>
    <property type="evidence" value="ECO:0007669"/>
    <property type="project" value="InterPro"/>
</dbReference>
<evidence type="ECO:0000256" key="4">
    <source>
        <dbReference type="ARBA" id="ARBA00022737"/>
    </source>
</evidence>
<keyword evidence="8 10" id="KW-0472">Membrane</keyword>
<feature type="transmembrane region" description="Helical" evidence="10">
    <location>
        <begin position="21"/>
        <end position="44"/>
    </location>
</feature>
<dbReference type="InterPro" id="IPR003593">
    <property type="entry name" value="AAA+_ATPase"/>
</dbReference>
<feature type="domain" description="ABC transporter" evidence="11">
    <location>
        <begin position="969"/>
        <end position="1205"/>
    </location>
</feature>
<keyword evidence="7 10" id="KW-1133">Transmembrane helix</keyword>
<dbReference type="Pfam" id="PF00664">
    <property type="entry name" value="ABC_membrane"/>
    <property type="match status" value="2"/>
</dbReference>
<evidence type="ECO:0000259" key="12">
    <source>
        <dbReference type="PROSITE" id="PS50929"/>
    </source>
</evidence>
<keyword evidence="3 10" id="KW-0812">Transmembrane</keyword>
<keyword evidence="4" id="KW-0677">Repeat</keyword>
<keyword evidence="9" id="KW-0325">Glycoprotein</keyword>
<dbReference type="EMBL" id="GL377607">
    <property type="protein sequence ID" value="EFJ19258.1"/>
    <property type="molecule type" value="Genomic_DNA"/>
</dbReference>
<protein>
    <submittedName>
        <fullName evidence="13">ATP-binding cassette transporter</fullName>
    </submittedName>
</protein>
<dbReference type="AlphaFoldDB" id="D8S905"/>